<feature type="transmembrane region" description="Helical" evidence="7">
    <location>
        <begin position="227"/>
        <end position="245"/>
    </location>
</feature>
<feature type="domain" description="EamA" evidence="8">
    <location>
        <begin position="21"/>
        <end position="149"/>
    </location>
</feature>
<protein>
    <recommendedName>
        <fullName evidence="8">EamA domain-containing protein</fullName>
    </recommendedName>
</protein>
<organism evidence="9 10">
    <name type="scientific">Tumebacillus flagellatus</name>
    <dbReference type="NCBI Taxonomy" id="1157490"/>
    <lineage>
        <taxon>Bacteria</taxon>
        <taxon>Bacillati</taxon>
        <taxon>Bacillota</taxon>
        <taxon>Bacilli</taxon>
        <taxon>Bacillales</taxon>
        <taxon>Alicyclobacillaceae</taxon>
        <taxon>Tumebacillus</taxon>
    </lineage>
</organism>
<feature type="domain" description="EamA" evidence="8">
    <location>
        <begin position="158"/>
        <end position="299"/>
    </location>
</feature>
<evidence type="ECO:0000256" key="2">
    <source>
        <dbReference type="ARBA" id="ARBA00007362"/>
    </source>
</evidence>
<keyword evidence="10" id="KW-1185">Reference proteome</keyword>
<evidence type="ECO:0000256" key="1">
    <source>
        <dbReference type="ARBA" id="ARBA00004651"/>
    </source>
</evidence>
<dbReference type="PANTHER" id="PTHR42920:SF5">
    <property type="entry name" value="EAMA DOMAIN-CONTAINING PROTEIN"/>
    <property type="match status" value="1"/>
</dbReference>
<evidence type="ECO:0000256" key="5">
    <source>
        <dbReference type="ARBA" id="ARBA00022989"/>
    </source>
</evidence>
<feature type="transmembrane region" description="Helical" evidence="7">
    <location>
        <begin position="189"/>
        <end position="207"/>
    </location>
</feature>
<keyword evidence="3" id="KW-1003">Cell membrane</keyword>
<dbReference type="Proteomes" id="UP000027931">
    <property type="component" value="Unassembled WGS sequence"/>
</dbReference>
<dbReference type="InterPro" id="IPR000620">
    <property type="entry name" value="EamA_dom"/>
</dbReference>
<comment type="caution">
    <text evidence="9">The sequence shown here is derived from an EMBL/GenBank/DDBJ whole genome shotgun (WGS) entry which is preliminary data.</text>
</comment>
<dbReference type="InterPro" id="IPR037185">
    <property type="entry name" value="EmrE-like"/>
</dbReference>
<comment type="similarity">
    <text evidence="2">Belongs to the EamA transporter family.</text>
</comment>
<accession>A0A074LVS6</accession>
<feature type="transmembrane region" description="Helical" evidence="7">
    <location>
        <begin position="100"/>
        <end position="121"/>
    </location>
</feature>
<dbReference type="GO" id="GO:0005886">
    <property type="term" value="C:plasma membrane"/>
    <property type="evidence" value="ECO:0007669"/>
    <property type="project" value="UniProtKB-SubCell"/>
</dbReference>
<keyword evidence="5 7" id="KW-1133">Transmembrane helix</keyword>
<dbReference type="SUPFAM" id="SSF103481">
    <property type="entry name" value="Multidrug resistance efflux transporter EmrE"/>
    <property type="match status" value="2"/>
</dbReference>
<evidence type="ECO:0000313" key="10">
    <source>
        <dbReference type="Proteomes" id="UP000027931"/>
    </source>
</evidence>
<comment type="subcellular location">
    <subcellularLocation>
        <location evidence="1">Cell membrane</location>
        <topology evidence="1">Multi-pass membrane protein</topology>
    </subcellularLocation>
</comment>
<feature type="transmembrane region" description="Helical" evidence="7">
    <location>
        <begin position="257"/>
        <end position="276"/>
    </location>
</feature>
<feature type="transmembrane region" description="Helical" evidence="7">
    <location>
        <begin position="160"/>
        <end position="177"/>
    </location>
</feature>
<proteinExistence type="inferred from homology"/>
<keyword evidence="6 7" id="KW-0472">Membrane</keyword>
<keyword evidence="4 7" id="KW-0812">Transmembrane</keyword>
<evidence type="ECO:0000256" key="7">
    <source>
        <dbReference type="SAM" id="Phobius"/>
    </source>
</evidence>
<dbReference type="eggNOG" id="COG0697">
    <property type="taxonomic scope" value="Bacteria"/>
</dbReference>
<dbReference type="InterPro" id="IPR051258">
    <property type="entry name" value="Diverse_Substrate_Transporter"/>
</dbReference>
<evidence type="ECO:0000256" key="4">
    <source>
        <dbReference type="ARBA" id="ARBA00022692"/>
    </source>
</evidence>
<feature type="transmembrane region" description="Helical" evidence="7">
    <location>
        <begin position="75"/>
        <end position="94"/>
    </location>
</feature>
<evidence type="ECO:0000259" key="8">
    <source>
        <dbReference type="Pfam" id="PF00892"/>
    </source>
</evidence>
<feature type="transmembrane region" description="Helical" evidence="7">
    <location>
        <begin position="16"/>
        <end position="35"/>
    </location>
</feature>
<reference evidence="9 10" key="1">
    <citation type="journal article" date="2013" name="Int. J. Syst. Evol. Microbiol.">
        <title>Tumebacillus flagellatus sp. nov., an alpha-amylase/pullulanase-producing bacterium isolated from cassava wastewater.</title>
        <authorList>
            <person name="Wang Q."/>
            <person name="Xie N."/>
            <person name="Qin Y."/>
            <person name="Shen N."/>
            <person name="Zhu J."/>
            <person name="Mi H."/>
            <person name="Huang R."/>
        </authorList>
    </citation>
    <scope>NUCLEOTIDE SEQUENCE [LARGE SCALE GENOMIC DNA]</scope>
    <source>
        <strain evidence="9 10">GST4</strain>
    </source>
</reference>
<dbReference type="Pfam" id="PF00892">
    <property type="entry name" value="EamA"/>
    <property type="match status" value="2"/>
</dbReference>
<gene>
    <name evidence="9" type="ORF">EL26_06570</name>
</gene>
<feature type="transmembrane region" description="Helical" evidence="7">
    <location>
        <begin position="133"/>
        <end position="154"/>
    </location>
</feature>
<feature type="transmembrane region" description="Helical" evidence="7">
    <location>
        <begin position="47"/>
        <end position="68"/>
    </location>
</feature>
<sequence length="311" mass="33212">MKLNPISVEHRAGSRLGSWLLGMLAITLVTAIWGYSNVVIRQAETTIAPSVLMWLRFGFAGLFLLPVLFRNRLSIRIWMTGLGTGALFGVAVLSQGSAMLTVPVSEVAFITALYVVFTPLGMSILQRKLPSKLTWLAVTISLIGATLMIGTLTVDLHVGILWSLVAAVAATGQIMGTTSLSNTVPAVQLAALQSAGAGITMTVAVVLQGAFHPAIYTGLFHWSITEWVWIAYLVLPATVLAIFLQSWGQAKITATEAALVFNLEPVWTAIFAWTILSEGMTLVQGVGALLILSSLTLVSKPTAGKNESHNR</sequence>
<dbReference type="STRING" id="1157490.EL26_06570"/>
<feature type="transmembrane region" description="Helical" evidence="7">
    <location>
        <begin position="282"/>
        <end position="299"/>
    </location>
</feature>
<name>A0A074LVS6_9BACL</name>
<evidence type="ECO:0000256" key="3">
    <source>
        <dbReference type="ARBA" id="ARBA00022475"/>
    </source>
</evidence>
<evidence type="ECO:0000256" key="6">
    <source>
        <dbReference type="ARBA" id="ARBA00023136"/>
    </source>
</evidence>
<dbReference type="AlphaFoldDB" id="A0A074LVS6"/>
<evidence type="ECO:0000313" key="9">
    <source>
        <dbReference type="EMBL" id="KEO84123.1"/>
    </source>
</evidence>
<dbReference type="PANTHER" id="PTHR42920">
    <property type="entry name" value="OS03G0707200 PROTEIN-RELATED"/>
    <property type="match status" value="1"/>
</dbReference>
<dbReference type="EMBL" id="JMIR01000006">
    <property type="protein sequence ID" value="KEO84123.1"/>
    <property type="molecule type" value="Genomic_DNA"/>
</dbReference>